<accession>A0A7Y8GYM4</accession>
<dbReference type="AlphaFoldDB" id="A0A7Y8GYM4"/>
<gene>
    <name evidence="1" type="ORF">F3K02_15110</name>
</gene>
<dbReference type="RefSeq" id="WP_177136472.1">
    <property type="nucleotide sequence ID" value="NZ_VYGV01000013.1"/>
</dbReference>
<reference evidence="1 2" key="1">
    <citation type="submission" date="2019-09" db="EMBL/GenBank/DDBJ databases">
        <title>Hydrogenophaga aromatica sp. nov., isolated from a para-xylene-degrading enrichment culture.</title>
        <authorList>
            <person name="Tancsics A."/>
            <person name="Banerjee S."/>
        </authorList>
    </citation>
    <scope>NUCLEOTIDE SEQUENCE [LARGE SCALE GENOMIC DNA]</scope>
    <source>
        <strain evidence="1 2">D2P1</strain>
    </source>
</reference>
<proteinExistence type="predicted"/>
<dbReference type="EMBL" id="VYGV01000013">
    <property type="protein sequence ID" value="NWF46569.1"/>
    <property type="molecule type" value="Genomic_DNA"/>
</dbReference>
<organism evidence="1 2">
    <name type="scientific">Hydrogenophaga aromaticivorans</name>
    <dbReference type="NCBI Taxonomy" id="2610898"/>
    <lineage>
        <taxon>Bacteria</taxon>
        <taxon>Pseudomonadati</taxon>
        <taxon>Pseudomonadota</taxon>
        <taxon>Betaproteobacteria</taxon>
        <taxon>Burkholderiales</taxon>
        <taxon>Comamonadaceae</taxon>
        <taxon>Hydrogenophaga</taxon>
    </lineage>
</organism>
<evidence type="ECO:0000313" key="2">
    <source>
        <dbReference type="Proteomes" id="UP000545507"/>
    </source>
</evidence>
<name>A0A7Y8GYM4_9BURK</name>
<sequence>MPMDAYILIGNANTRKTSVVRSLTGCFNRSVRDIQLQSSRRPQRFYARVGTLQITRTSIEDFIHEVDRSRCEAVVFCLSPTAHKTDLEEFPDAQTYVAALRERGWRIKGVAVLGQDGGGVRAPNLRQYIQAPTAPVNLTARDVRAQFGWF</sequence>
<protein>
    <submittedName>
        <fullName evidence="1">Uncharacterized protein</fullName>
    </submittedName>
</protein>
<keyword evidence="2" id="KW-1185">Reference proteome</keyword>
<dbReference type="Proteomes" id="UP000545507">
    <property type="component" value="Unassembled WGS sequence"/>
</dbReference>
<comment type="caution">
    <text evidence="1">The sequence shown here is derived from an EMBL/GenBank/DDBJ whole genome shotgun (WGS) entry which is preliminary data.</text>
</comment>
<evidence type="ECO:0000313" key="1">
    <source>
        <dbReference type="EMBL" id="NWF46569.1"/>
    </source>
</evidence>